<accession>A0A067MFU5</accession>
<dbReference type="AlphaFoldDB" id="A0A067MFU5"/>
<protein>
    <submittedName>
        <fullName evidence="1">Uncharacterized protein</fullName>
    </submittedName>
</protein>
<dbReference type="EMBL" id="KL198036">
    <property type="protein sequence ID" value="KDQ14683.1"/>
    <property type="molecule type" value="Genomic_DNA"/>
</dbReference>
<keyword evidence="2" id="KW-1185">Reference proteome</keyword>
<dbReference type="HOGENOM" id="CLU_1111223_0_0_1"/>
<evidence type="ECO:0000313" key="2">
    <source>
        <dbReference type="Proteomes" id="UP000027195"/>
    </source>
</evidence>
<name>A0A067MFU5_BOTB1</name>
<dbReference type="InParanoid" id="A0A067MFU5"/>
<sequence length="250" mass="27807">MDKTLDILYSAALSLRDSCIRHAASVTHHRLYAVQSAPLAGIPACTTISTYCCNCKYKSDFEQGRVRAMYYIIALPPRTPSFRACASNHSINAMADMHRVAGDAVTVHLLKKESLQAPELKRCVFRTAIGSLSPWVYPTPGRLSPSTSVNIVSQHSAYTHAGSLGDVTSRCRTYQYHWSLGNSREPCCVSTMLADSCSYSCSSSYGPRLGCKAGRLLELYLRVFSSGDRNRWKCRLYARLLRVSLYCPLR</sequence>
<organism evidence="1 2">
    <name type="scientific">Botryobasidium botryosum (strain FD-172 SS1)</name>
    <dbReference type="NCBI Taxonomy" id="930990"/>
    <lineage>
        <taxon>Eukaryota</taxon>
        <taxon>Fungi</taxon>
        <taxon>Dikarya</taxon>
        <taxon>Basidiomycota</taxon>
        <taxon>Agaricomycotina</taxon>
        <taxon>Agaricomycetes</taxon>
        <taxon>Cantharellales</taxon>
        <taxon>Botryobasidiaceae</taxon>
        <taxon>Botryobasidium</taxon>
    </lineage>
</organism>
<reference evidence="2" key="1">
    <citation type="journal article" date="2014" name="Proc. Natl. Acad. Sci. U.S.A.">
        <title>Extensive sampling of basidiomycete genomes demonstrates inadequacy of the white-rot/brown-rot paradigm for wood decay fungi.</title>
        <authorList>
            <person name="Riley R."/>
            <person name="Salamov A.A."/>
            <person name="Brown D.W."/>
            <person name="Nagy L.G."/>
            <person name="Floudas D."/>
            <person name="Held B.W."/>
            <person name="Levasseur A."/>
            <person name="Lombard V."/>
            <person name="Morin E."/>
            <person name="Otillar R."/>
            <person name="Lindquist E.A."/>
            <person name="Sun H."/>
            <person name="LaButti K.M."/>
            <person name="Schmutz J."/>
            <person name="Jabbour D."/>
            <person name="Luo H."/>
            <person name="Baker S.E."/>
            <person name="Pisabarro A.G."/>
            <person name="Walton J.D."/>
            <person name="Blanchette R.A."/>
            <person name="Henrissat B."/>
            <person name="Martin F."/>
            <person name="Cullen D."/>
            <person name="Hibbett D.S."/>
            <person name="Grigoriev I.V."/>
        </authorList>
    </citation>
    <scope>NUCLEOTIDE SEQUENCE [LARGE SCALE GENOMIC DNA]</scope>
    <source>
        <strain evidence="2">FD-172 SS1</strain>
    </source>
</reference>
<dbReference type="Proteomes" id="UP000027195">
    <property type="component" value="Unassembled WGS sequence"/>
</dbReference>
<proteinExistence type="predicted"/>
<gene>
    <name evidence="1" type="ORF">BOTBODRAFT_338350</name>
</gene>
<evidence type="ECO:0000313" key="1">
    <source>
        <dbReference type="EMBL" id="KDQ14683.1"/>
    </source>
</evidence>